<dbReference type="Proteomes" id="UP000494329">
    <property type="component" value="Unassembled WGS sequence"/>
</dbReference>
<feature type="transmembrane region" description="Helical" evidence="1">
    <location>
        <begin position="20"/>
        <end position="40"/>
    </location>
</feature>
<dbReference type="AlphaFoldDB" id="A0A6J5D670"/>
<proteinExistence type="predicted"/>
<reference evidence="2 3" key="1">
    <citation type="submission" date="2020-04" db="EMBL/GenBank/DDBJ databases">
        <authorList>
            <person name="De Canck E."/>
        </authorList>
    </citation>
    <scope>NUCLEOTIDE SEQUENCE [LARGE SCALE GENOMIC DNA]</scope>
    <source>
        <strain evidence="2 3">LMG 29739</strain>
    </source>
</reference>
<keyword evidence="1" id="KW-1133">Transmembrane helix</keyword>
<evidence type="ECO:0000313" key="2">
    <source>
        <dbReference type="EMBL" id="CAB3748096.1"/>
    </source>
</evidence>
<evidence type="ECO:0000313" key="3">
    <source>
        <dbReference type="Proteomes" id="UP000494329"/>
    </source>
</evidence>
<keyword evidence="1" id="KW-0812">Transmembrane</keyword>
<keyword evidence="1" id="KW-0472">Membrane</keyword>
<keyword evidence="3" id="KW-1185">Reference proteome</keyword>
<dbReference type="EMBL" id="CADIKF010000002">
    <property type="protein sequence ID" value="CAB3748096.1"/>
    <property type="molecule type" value="Genomic_DNA"/>
</dbReference>
<evidence type="ECO:0000256" key="1">
    <source>
        <dbReference type="SAM" id="Phobius"/>
    </source>
</evidence>
<name>A0A6J5D670_9BURK</name>
<gene>
    <name evidence="2" type="ORF">LMG29739_00475</name>
</gene>
<organism evidence="2 3">
    <name type="scientific">Paraburkholderia solisilvae</name>
    <dbReference type="NCBI Taxonomy" id="624376"/>
    <lineage>
        <taxon>Bacteria</taxon>
        <taxon>Pseudomonadati</taxon>
        <taxon>Pseudomonadota</taxon>
        <taxon>Betaproteobacteria</taxon>
        <taxon>Burkholderiales</taxon>
        <taxon>Burkholderiaceae</taxon>
        <taxon>Paraburkholderia</taxon>
    </lineage>
</organism>
<sequence length="41" mass="5035">MRGPTDEEWKRMTPEQRRTYKIFVSIVVLLLVALFIKKFFF</sequence>
<accession>A0A6J5D670</accession>
<protein>
    <submittedName>
        <fullName evidence="2">Uncharacterized protein</fullName>
    </submittedName>
</protein>